<keyword evidence="2" id="KW-0378">Hydrolase</keyword>
<dbReference type="OrthoDB" id="2036332at2"/>
<keyword evidence="1" id="KW-0479">Metal-binding</keyword>
<keyword evidence="7" id="KW-1185">Reference proteome</keyword>
<dbReference type="SUPFAM" id="SSF56300">
    <property type="entry name" value="Metallo-dependent phosphatases"/>
    <property type="match status" value="1"/>
</dbReference>
<protein>
    <recommendedName>
        <fullName evidence="5">Calcineurin-like phosphoesterase domain-containing protein</fullName>
    </recommendedName>
</protein>
<dbReference type="InterPro" id="IPR050884">
    <property type="entry name" value="CNP_phosphodiesterase-III"/>
</dbReference>
<evidence type="ECO:0000256" key="3">
    <source>
        <dbReference type="ARBA" id="ARBA00023004"/>
    </source>
</evidence>
<evidence type="ECO:0000313" key="7">
    <source>
        <dbReference type="Proteomes" id="UP000287247"/>
    </source>
</evidence>
<keyword evidence="3" id="KW-0408">Iron</keyword>
<dbReference type="EMBL" id="BDQK01000017">
    <property type="protein sequence ID" value="GBF82567.1"/>
    <property type="molecule type" value="Genomic_DNA"/>
</dbReference>
<comment type="caution">
    <text evidence="6">The sequence shown here is derived from an EMBL/GenBank/DDBJ whole genome shotgun (WGS) entry which is preliminary data.</text>
</comment>
<dbReference type="GO" id="GO:0016787">
    <property type="term" value="F:hydrolase activity"/>
    <property type="evidence" value="ECO:0007669"/>
    <property type="project" value="UniProtKB-KW"/>
</dbReference>
<name>A0A401IMU3_APHSA</name>
<dbReference type="Gene3D" id="3.60.21.10">
    <property type="match status" value="1"/>
</dbReference>
<evidence type="ECO:0000256" key="1">
    <source>
        <dbReference type="ARBA" id="ARBA00022723"/>
    </source>
</evidence>
<evidence type="ECO:0000256" key="2">
    <source>
        <dbReference type="ARBA" id="ARBA00022801"/>
    </source>
</evidence>
<dbReference type="Pfam" id="PF00149">
    <property type="entry name" value="Metallophos"/>
    <property type="match status" value="1"/>
</dbReference>
<evidence type="ECO:0000256" key="4">
    <source>
        <dbReference type="ARBA" id="ARBA00025742"/>
    </source>
</evidence>
<dbReference type="PANTHER" id="PTHR42988">
    <property type="entry name" value="PHOSPHOHYDROLASE"/>
    <property type="match status" value="1"/>
</dbReference>
<evidence type="ECO:0000313" key="6">
    <source>
        <dbReference type="EMBL" id="GBF82567.1"/>
    </source>
</evidence>
<dbReference type="InterPro" id="IPR011239">
    <property type="entry name" value="Pesterase_cyn"/>
</dbReference>
<comment type="similarity">
    <text evidence="4">Belongs to the cyclic nucleotide phosphodiesterase class-III family.</text>
</comment>
<dbReference type="PANTHER" id="PTHR42988:SF2">
    <property type="entry name" value="CYCLIC NUCLEOTIDE PHOSPHODIESTERASE CBUA0032-RELATED"/>
    <property type="match status" value="1"/>
</dbReference>
<sequence>MNFRFAIISDPHIAVPHTISDHPNRFHWVEISIPVIEKVLSDLEQLNLDFVLLPGDLTQDGEPDNHRWLQQRLASLPFPVYVIPGNHDIPTIHSTEQTIGFDDFPSYYRQFGYDHTDKLYYTQEIFPGVQLIGLNSTQFNSNGKQLGCLDEVQLSWLEHLLPQLKDQLVLVMIHHNVIEHLPGQTHHELGKRYMLENARLLLKILQDGGCQLIFTGHLHVQDVAYNQGIYEITTGSLVSYPHPYRIIEIEGKTKDKLTVNITSHRVESVSGYDNLATISRQLLGDRSFPFMMKLLTASPLKVPIVQAEELAPLLRDFWADIAAGDGFFDFPEFPPSVRHYFRQFSAIKSDGTPALIDNQAILYL</sequence>
<dbReference type="InterPro" id="IPR004843">
    <property type="entry name" value="Calcineurin-like_PHP"/>
</dbReference>
<dbReference type="RefSeq" id="WP_124973706.1">
    <property type="nucleotide sequence ID" value="NZ_BDQK01000017.1"/>
</dbReference>
<dbReference type="Proteomes" id="UP000287247">
    <property type="component" value="Unassembled WGS sequence"/>
</dbReference>
<feature type="domain" description="Calcineurin-like phosphoesterase" evidence="5">
    <location>
        <begin position="3"/>
        <end position="220"/>
    </location>
</feature>
<dbReference type="GO" id="GO:0046872">
    <property type="term" value="F:metal ion binding"/>
    <property type="evidence" value="ECO:0007669"/>
    <property type="project" value="UniProtKB-KW"/>
</dbReference>
<gene>
    <name evidence="6" type="ORF">AsFPU1_3997</name>
</gene>
<accession>A0A401IMU3</accession>
<evidence type="ECO:0000259" key="5">
    <source>
        <dbReference type="Pfam" id="PF00149"/>
    </source>
</evidence>
<reference evidence="7" key="1">
    <citation type="submission" date="2017-05" db="EMBL/GenBank/DDBJ databases">
        <title>Physiological properties and genetic analysis related to exopolysaccharide production of fresh-water unicellular cyanobacterium Aphanothece sacrum, Suizenji Nori, that has been cultured as a food source in Japan.</title>
        <authorList>
            <person name="Kanesaki Y."/>
            <person name="Yoshikawa S."/>
            <person name="Ohki K."/>
        </authorList>
    </citation>
    <scope>NUCLEOTIDE SEQUENCE [LARGE SCALE GENOMIC DNA]</scope>
    <source>
        <strain evidence="7">FPU1</strain>
    </source>
</reference>
<dbReference type="InterPro" id="IPR029052">
    <property type="entry name" value="Metallo-depent_PP-like"/>
</dbReference>
<dbReference type="PIRSF" id="PIRSF035427">
    <property type="entry name" value="All2852"/>
    <property type="match status" value="1"/>
</dbReference>
<proteinExistence type="inferred from homology"/>
<dbReference type="AlphaFoldDB" id="A0A401IMU3"/>
<organism evidence="6 7">
    <name type="scientific">Aphanothece sacrum FPU1</name>
    <dbReference type="NCBI Taxonomy" id="1920663"/>
    <lineage>
        <taxon>Bacteria</taxon>
        <taxon>Bacillati</taxon>
        <taxon>Cyanobacteriota</taxon>
        <taxon>Cyanophyceae</taxon>
        <taxon>Oscillatoriophycideae</taxon>
        <taxon>Chroococcales</taxon>
        <taxon>Aphanothecaceae</taxon>
        <taxon>Aphanothece</taxon>
    </lineage>
</organism>